<sequence>MNGHSVQAVRWNYLVERGPDWLFVGLRSGDGETRPQEELAGDIWSLMDRHLVNRVVLELDEVEQLNSTLLGQLVLLHKRVHANGGIMRLSGLRQDSQQVLRMFQLEDRFPRYVLRCDAVRGTLPSKPR</sequence>
<reference evidence="2" key="1">
    <citation type="submission" date="2018-05" db="EMBL/GenBank/DDBJ databases">
        <authorList>
            <person name="Lanie J.A."/>
            <person name="Ng W.-L."/>
            <person name="Kazmierczak K.M."/>
            <person name="Andrzejewski T.M."/>
            <person name="Davidsen T.M."/>
            <person name="Wayne K.J."/>
            <person name="Tettelin H."/>
            <person name="Glass J.I."/>
            <person name="Rusch D."/>
            <person name="Podicherti R."/>
            <person name="Tsui H.-C.T."/>
            <person name="Winkler M.E."/>
        </authorList>
    </citation>
    <scope>NUCLEOTIDE SEQUENCE</scope>
</reference>
<name>A0A383ALM4_9ZZZZ</name>
<dbReference type="InterPro" id="IPR002645">
    <property type="entry name" value="STAS_dom"/>
</dbReference>
<dbReference type="InterPro" id="IPR036513">
    <property type="entry name" value="STAS_dom_sf"/>
</dbReference>
<dbReference type="CDD" id="cd07043">
    <property type="entry name" value="STAS_anti-anti-sigma_factors"/>
    <property type="match status" value="1"/>
</dbReference>
<feature type="domain" description="STAS" evidence="1">
    <location>
        <begin position="55"/>
        <end position="104"/>
    </location>
</feature>
<protein>
    <recommendedName>
        <fullName evidence="1">STAS domain-containing protein</fullName>
    </recommendedName>
</protein>
<evidence type="ECO:0000313" key="2">
    <source>
        <dbReference type="EMBL" id="SVE08574.1"/>
    </source>
</evidence>
<gene>
    <name evidence="2" type="ORF">METZ01_LOCUS461428</name>
</gene>
<dbReference type="AlphaFoldDB" id="A0A383ALM4"/>
<proteinExistence type="predicted"/>
<dbReference type="Gene3D" id="3.30.750.24">
    <property type="entry name" value="STAS domain"/>
    <property type="match status" value="1"/>
</dbReference>
<dbReference type="SUPFAM" id="SSF52091">
    <property type="entry name" value="SpoIIaa-like"/>
    <property type="match status" value="1"/>
</dbReference>
<evidence type="ECO:0000259" key="1">
    <source>
        <dbReference type="PROSITE" id="PS50801"/>
    </source>
</evidence>
<dbReference type="EMBL" id="UINC01193122">
    <property type="protein sequence ID" value="SVE08574.1"/>
    <property type="molecule type" value="Genomic_DNA"/>
</dbReference>
<organism evidence="2">
    <name type="scientific">marine metagenome</name>
    <dbReference type="NCBI Taxonomy" id="408172"/>
    <lineage>
        <taxon>unclassified sequences</taxon>
        <taxon>metagenomes</taxon>
        <taxon>ecological metagenomes</taxon>
    </lineage>
</organism>
<dbReference type="PROSITE" id="PS50801">
    <property type="entry name" value="STAS"/>
    <property type="match status" value="1"/>
</dbReference>
<dbReference type="Pfam" id="PF01740">
    <property type="entry name" value="STAS"/>
    <property type="match status" value="1"/>
</dbReference>
<accession>A0A383ALM4</accession>